<reference evidence="14" key="1">
    <citation type="submission" date="2025-08" db="UniProtKB">
        <authorList>
            <consortium name="Ensembl"/>
        </authorList>
    </citation>
    <scope>IDENTIFICATION</scope>
</reference>
<evidence type="ECO:0000256" key="5">
    <source>
        <dbReference type="ARBA" id="ARBA00022481"/>
    </source>
</evidence>
<dbReference type="GO" id="GO:0005783">
    <property type="term" value="C:endoplasmic reticulum"/>
    <property type="evidence" value="ECO:0007669"/>
    <property type="project" value="UniProtKB-SubCell"/>
</dbReference>
<dbReference type="InterPro" id="IPR045128">
    <property type="entry name" value="PI31-like"/>
</dbReference>
<comment type="subcellular location">
    <subcellularLocation>
        <location evidence="2">Cytoplasm</location>
    </subcellularLocation>
    <subcellularLocation>
        <location evidence="1">Endoplasmic reticulum</location>
    </subcellularLocation>
</comment>
<feature type="domain" description="PI31 proteasome regulator N-terminal" evidence="13">
    <location>
        <begin position="15"/>
        <end position="141"/>
    </location>
</feature>
<reference evidence="14" key="2">
    <citation type="submission" date="2025-09" db="UniProtKB">
        <authorList>
            <consortium name="Ensembl"/>
        </authorList>
    </citation>
    <scope>IDENTIFICATION</scope>
</reference>
<dbReference type="PANTHER" id="PTHR13266:SF1">
    <property type="entry name" value="PROTEASOME INHIBITOR PI31 SUBUNIT"/>
    <property type="match status" value="1"/>
</dbReference>
<evidence type="ECO:0000256" key="12">
    <source>
        <dbReference type="SAM" id="MobiDB-lite"/>
    </source>
</evidence>
<evidence type="ECO:0000313" key="15">
    <source>
        <dbReference type="Proteomes" id="UP000694388"/>
    </source>
</evidence>
<evidence type="ECO:0000256" key="7">
    <source>
        <dbReference type="ARBA" id="ARBA00022553"/>
    </source>
</evidence>
<dbReference type="GO" id="GO:0000502">
    <property type="term" value="C:proteasome complex"/>
    <property type="evidence" value="ECO:0007669"/>
    <property type="project" value="UniProtKB-KW"/>
</dbReference>
<name>A0A8C4PVS1_EPTBU</name>
<feature type="compositionally biased region" description="Basic and acidic residues" evidence="12">
    <location>
        <begin position="159"/>
        <end position="168"/>
    </location>
</feature>
<dbReference type="Ensembl" id="ENSEBUT00000000302.1">
    <property type="protein sequence ID" value="ENSEBUP00000000013.1"/>
    <property type="gene ID" value="ENSEBUG00000000315.1"/>
</dbReference>
<dbReference type="GO" id="GO:0070628">
    <property type="term" value="F:proteasome binding"/>
    <property type="evidence" value="ECO:0007669"/>
    <property type="project" value="InterPro"/>
</dbReference>
<dbReference type="AlphaFoldDB" id="A0A8C4PVS1"/>
<dbReference type="OMA" id="PFGFPDI"/>
<dbReference type="Pfam" id="PF11566">
    <property type="entry name" value="PI31_Prot_N"/>
    <property type="match status" value="1"/>
</dbReference>
<proteinExistence type="inferred from homology"/>
<evidence type="ECO:0000256" key="10">
    <source>
        <dbReference type="ARBA" id="ARBA00022990"/>
    </source>
</evidence>
<evidence type="ECO:0000259" key="13">
    <source>
        <dbReference type="Pfam" id="PF11566"/>
    </source>
</evidence>
<dbReference type="Gene3D" id="3.40.1000.30">
    <property type="match status" value="1"/>
</dbReference>
<evidence type="ECO:0000256" key="2">
    <source>
        <dbReference type="ARBA" id="ARBA00004496"/>
    </source>
</evidence>
<evidence type="ECO:0000256" key="9">
    <source>
        <dbReference type="ARBA" id="ARBA00022942"/>
    </source>
</evidence>
<organism evidence="14 15">
    <name type="scientific">Eptatretus burgeri</name>
    <name type="common">Inshore hagfish</name>
    <dbReference type="NCBI Taxonomy" id="7764"/>
    <lineage>
        <taxon>Eukaryota</taxon>
        <taxon>Metazoa</taxon>
        <taxon>Chordata</taxon>
        <taxon>Craniata</taxon>
        <taxon>Vertebrata</taxon>
        <taxon>Cyclostomata</taxon>
        <taxon>Myxini</taxon>
        <taxon>Myxiniformes</taxon>
        <taxon>Myxinidae</taxon>
        <taxon>Eptatretinae</taxon>
        <taxon>Eptatretus</taxon>
    </lineage>
</organism>
<evidence type="ECO:0000256" key="8">
    <source>
        <dbReference type="ARBA" id="ARBA00022824"/>
    </source>
</evidence>
<sequence length="261" mass="28876">MPGLELLLAAARPVSPADALVCFLHWSLIQDGLHCVGLGEQTDSAMDVKSEKLPRDWNSNNDVYILRYKSPDERKALLMKMLVVDGNAIINVLNMKTEQVVDATIKLEDHISEGDFEDPEKTFKNETELRSLVQKKLMVPLNKDGTQRDGGKSKGRSFGNERDVDRRVPLQHPRGFRQPDLPVLPPFEVGGADLDPFGHGRGGMFVDPFHAGRPYRGPGPNTGLPPGALPPGARFDPIRPFGPFSGPNPDHLRPPDDDMFM</sequence>
<dbReference type="InterPro" id="IPR021625">
    <property type="entry name" value="PI31_Prot_N"/>
</dbReference>
<keyword evidence="8" id="KW-0256">Endoplasmic reticulum</keyword>
<evidence type="ECO:0000256" key="3">
    <source>
        <dbReference type="ARBA" id="ARBA00006405"/>
    </source>
</evidence>
<feature type="compositionally biased region" description="Basic and acidic residues" evidence="12">
    <location>
        <begin position="250"/>
        <end position="261"/>
    </location>
</feature>
<evidence type="ECO:0000256" key="4">
    <source>
        <dbReference type="ARBA" id="ARBA00015575"/>
    </source>
</evidence>
<protein>
    <recommendedName>
        <fullName evidence="4">Proteasome inhibitor PI31 subunit</fullName>
    </recommendedName>
</protein>
<keyword evidence="15" id="KW-1185">Reference proteome</keyword>
<dbReference type="GeneTree" id="ENSGT00390000012257"/>
<keyword evidence="7" id="KW-0597">Phosphoprotein</keyword>
<evidence type="ECO:0000256" key="11">
    <source>
        <dbReference type="ARBA" id="ARBA00024805"/>
    </source>
</evidence>
<comment type="similarity">
    <text evidence="3">Belongs to the proteasome inhibitor PI31 family.</text>
</comment>
<dbReference type="FunFam" id="3.40.1000.30:FF:000002">
    <property type="entry name" value="Proteasome inhibitor PI31 subunit"/>
    <property type="match status" value="1"/>
</dbReference>
<feature type="compositionally biased region" description="Low complexity" evidence="12">
    <location>
        <begin position="218"/>
        <end position="233"/>
    </location>
</feature>
<keyword evidence="10" id="KW-0007">Acetylation</keyword>
<accession>A0A8C4PVS1</accession>
<dbReference type="Proteomes" id="UP000694388">
    <property type="component" value="Unplaced"/>
</dbReference>
<dbReference type="GO" id="GO:0043161">
    <property type="term" value="P:proteasome-mediated ubiquitin-dependent protein catabolic process"/>
    <property type="evidence" value="ECO:0007669"/>
    <property type="project" value="InterPro"/>
</dbReference>
<evidence type="ECO:0000313" key="14">
    <source>
        <dbReference type="Ensembl" id="ENSEBUP00000000013.1"/>
    </source>
</evidence>
<keyword evidence="9" id="KW-0647">Proteasome</keyword>
<dbReference type="PANTHER" id="PTHR13266">
    <property type="entry name" value="PROTEASOME INHIBITOR"/>
    <property type="match status" value="1"/>
</dbReference>
<feature type="region of interest" description="Disordered" evidence="12">
    <location>
        <begin position="209"/>
        <end position="261"/>
    </location>
</feature>
<evidence type="ECO:0000256" key="6">
    <source>
        <dbReference type="ARBA" id="ARBA00022490"/>
    </source>
</evidence>
<keyword evidence="5" id="KW-0488">Methylation</keyword>
<dbReference type="GO" id="GO:0004866">
    <property type="term" value="F:endopeptidase inhibitor activity"/>
    <property type="evidence" value="ECO:0007669"/>
    <property type="project" value="InterPro"/>
</dbReference>
<keyword evidence="6" id="KW-0963">Cytoplasm</keyword>
<feature type="region of interest" description="Disordered" evidence="12">
    <location>
        <begin position="138"/>
        <end position="184"/>
    </location>
</feature>
<comment type="function">
    <text evidence="11">Plays an important role in control of proteasome function. Inhibits the hydrolysis of protein and peptide substrates by the 20S proteasome. Also inhibits the activation of the proteasome by the proteasome regulatory proteins PA700 and PA28.</text>
</comment>
<evidence type="ECO:0000256" key="1">
    <source>
        <dbReference type="ARBA" id="ARBA00004240"/>
    </source>
</evidence>